<dbReference type="EMBL" id="JAVRRL010000015">
    <property type="protein sequence ID" value="KAK5114871.1"/>
    <property type="molecule type" value="Genomic_DNA"/>
</dbReference>
<evidence type="ECO:0000256" key="2">
    <source>
        <dbReference type="SAM" id="Phobius"/>
    </source>
</evidence>
<accession>A0AAN7YHR9</accession>
<keyword evidence="2" id="KW-0812">Transmembrane</keyword>
<gene>
    <name evidence="4" type="ORF">LTR62_002028</name>
</gene>
<evidence type="ECO:0000256" key="1">
    <source>
        <dbReference type="SAM" id="MobiDB-lite"/>
    </source>
</evidence>
<sequence length="472" mass="50511">MKLFTIFASLATAVLAAESPSPTRQGHKLTIGPNIIPKSILDLATAGIVIPDGPRPTIDIDLHQAEANIFPPLALETMAVVRPVTGPMTVSLDADSEPARLRHDLYEAMFDQICDHHNKTGQYNKTQCVFRKCMRGFREPLNITTIFEAYQVHHGHHGAQPYTSMVSAPVWYTASSSLTGAHWGISESTKTYYPFTPTTTTNKHGHVQTAAVNIMPPGQKGSYGIHKAPTCYDKFSCCKECQAYAKKYHGFWRLNEPLNFSTAGPYIIFGLPLMLLALAMSCLLGCCLPFYKRRQTRAHRQALQDQNSTQVAEVVTTTTGNSINPAVAAGTGAAVAGSGADNGQAGQGTLSRRAEEGRGQVHFTDPATGVTTTTNGEKVVPAPSSAQTFTTHGGETVVTKPVDPAGKVSEKVVEPPVHAAEHAETVAVHDGAYDGASEATATGTGSEMADVGSVRGRKRAKQGRGDLLNLRF</sequence>
<feature type="region of interest" description="Disordered" evidence="1">
    <location>
        <begin position="362"/>
        <end position="402"/>
    </location>
</feature>
<name>A0AAN7YHR9_9PEZI</name>
<dbReference type="Proteomes" id="UP001310890">
    <property type="component" value="Unassembled WGS sequence"/>
</dbReference>
<protein>
    <submittedName>
        <fullName evidence="4">Uncharacterized protein</fullName>
    </submittedName>
</protein>
<comment type="caution">
    <text evidence="4">The sequence shown here is derived from an EMBL/GenBank/DDBJ whole genome shotgun (WGS) entry which is preliminary data.</text>
</comment>
<keyword evidence="3" id="KW-0732">Signal</keyword>
<proteinExistence type="predicted"/>
<reference evidence="4" key="1">
    <citation type="submission" date="2023-08" db="EMBL/GenBank/DDBJ databases">
        <title>Black Yeasts Isolated from many extreme environments.</title>
        <authorList>
            <person name="Coleine C."/>
            <person name="Stajich J.E."/>
            <person name="Selbmann L."/>
        </authorList>
    </citation>
    <scope>NUCLEOTIDE SEQUENCE</scope>
    <source>
        <strain evidence="4">CCFEE 5401</strain>
    </source>
</reference>
<evidence type="ECO:0000256" key="3">
    <source>
        <dbReference type="SAM" id="SignalP"/>
    </source>
</evidence>
<feature type="transmembrane region" description="Helical" evidence="2">
    <location>
        <begin position="266"/>
        <end position="291"/>
    </location>
</feature>
<keyword evidence="2" id="KW-1133">Transmembrane helix</keyword>
<feature type="region of interest" description="Disordered" evidence="1">
    <location>
        <begin position="438"/>
        <end position="472"/>
    </location>
</feature>
<feature type="region of interest" description="Disordered" evidence="1">
    <location>
        <begin position="338"/>
        <end position="357"/>
    </location>
</feature>
<feature type="signal peptide" evidence="3">
    <location>
        <begin position="1"/>
        <end position="16"/>
    </location>
</feature>
<evidence type="ECO:0000313" key="4">
    <source>
        <dbReference type="EMBL" id="KAK5114871.1"/>
    </source>
</evidence>
<feature type="compositionally biased region" description="Polar residues" evidence="1">
    <location>
        <begin position="384"/>
        <end position="393"/>
    </location>
</feature>
<dbReference type="AlphaFoldDB" id="A0AAN7YHR9"/>
<keyword evidence="2" id="KW-0472">Membrane</keyword>
<feature type="chain" id="PRO_5042974662" evidence="3">
    <location>
        <begin position="17"/>
        <end position="472"/>
    </location>
</feature>
<evidence type="ECO:0000313" key="5">
    <source>
        <dbReference type="Proteomes" id="UP001310890"/>
    </source>
</evidence>
<organism evidence="4 5">
    <name type="scientific">Meristemomyces frigidus</name>
    <dbReference type="NCBI Taxonomy" id="1508187"/>
    <lineage>
        <taxon>Eukaryota</taxon>
        <taxon>Fungi</taxon>
        <taxon>Dikarya</taxon>
        <taxon>Ascomycota</taxon>
        <taxon>Pezizomycotina</taxon>
        <taxon>Dothideomycetes</taxon>
        <taxon>Dothideomycetidae</taxon>
        <taxon>Mycosphaerellales</taxon>
        <taxon>Teratosphaeriaceae</taxon>
        <taxon>Meristemomyces</taxon>
    </lineage>
</organism>